<keyword evidence="1" id="KW-0472">Membrane</keyword>
<feature type="transmembrane region" description="Helical" evidence="1">
    <location>
        <begin position="313"/>
        <end position="333"/>
    </location>
</feature>
<dbReference type="RefSeq" id="WP_158255175.1">
    <property type="nucleotide sequence ID" value="NZ_FYDG01000004.1"/>
</dbReference>
<dbReference type="PANTHER" id="PTHR23028:SF131">
    <property type="entry name" value="BLR2367 PROTEIN"/>
    <property type="match status" value="1"/>
</dbReference>
<dbReference type="GO" id="GO:0016747">
    <property type="term" value="F:acyltransferase activity, transferring groups other than amino-acyl groups"/>
    <property type="evidence" value="ECO:0007669"/>
    <property type="project" value="InterPro"/>
</dbReference>
<dbReference type="Pfam" id="PF01757">
    <property type="entry name" value="Acyl_transf_3"/>
    <property type="match status" value="1"/>
</dbReference>
<dbReference type="GO" id="GO:0016787">
    <property type="term" value="F:hydrolase activity"/>
    <property type="evidence" value="ECO:0007669"/>
    <property type="project" value="UniProtKB-KW"/>
</dbReference>
<dbReference type="AlphaFoldDB" id="A0A212REP1"/>
<feature type="transmembrane region" description="Helical" evidence="1">
    <location>
        <begin position="49"/>
        <end position="70"/>
    </location>
</feature>
<feature type="transmembrane region" description="Helical" evidence="1">
    <location>
        <begin position="224"/>
        <end position="247"/>
    </location>
</feature>
<protein>
    <submittedName>
        <fullName evidence="3">Peptidoglycan/LPS O-acetylase OafA/YrhL, contains acyltransferase and SGNH-hydrolase domains</fullName>
    </submittedName>
</protein>
<organism evidence="3 4">
    <name type="scientific">Rhodoblastus acidophilus</name>
    <name type="common">Rhodopseudomonas acidophila</name>
    <dbReference type="NCBI Taxonomy" id="1074"/>
    <lineage>
        <taxon>Bacteria</taxon>
        <taxon>Pseudomonadati</taxon>
        <taxon>Pseudomonadota</taxon>
        <taxon>Alphaproteobacteria</taxon>
        <taxon>Hyphomicrobiales</taxon>
        <taxon>Rhodoblastaceae</taxon>
        <taxon>Rhodoblastus</taxon>
    </lineage>
</organism>
<dbReference type="EMBL" id="FYDG01000004">
    <property type="protein sequence ID" value="SNB70839.1"/>
    <property type="molecule type" value="Genomic_DNA"/>
</dbReference>
<dbReference type="OrthoDB" id="9767863at2"/>
<dbReference type="GO" id="GO:0000271">
    <property type="term" value="P:polysaccharide biosynthetic process"/>
    <property type="evidence" value="ECO:0007669"/>
    <property type="project" value="TreeGrafter"/>
</dbReference>
<dbReference type="GO" id="GO:0016020">
    <property type="term" value="C:membrane"/>
    <property type="evidence" value="ECO:0007669"/>
    <property type="project" value="TreeGrafter"/>
</dbReference>
<feature type="transmembrane region" description="Helical" evidence="1">
    <location>
        <begin position="168"/>
        <end position="184"/>
    </location>
</feature>
<proteinExistence type="predicted"/>
<keyword evidence="3" id="KW-0012">Acyltransferase</keyword>
<dbReference type="InterPro" id="IPR002656">
    <property type="entry name" value="Acyl_transf_3_dom"/>
</dbReference>
<keyword evidence="1" id="KW-0812">Transmembrane</keyword>
<name>A0A212REP1_RHOAC</name>
<feature type="transmembrane region" description="Helical" evidence="1">
    <location>
        <begin position="90"/>
        <end position="110"/>
    </location>
</feature>
<dbReference type="InterPro" id="IPR050879">
    <property type="entry name" value="Acyltransferase_3"/>
</dbReference>
<evidence type="ECO:0000259" key="2">
    <source>
        <dbReference type="Pfam" id="PF01757"/>
    </source>
</evidence>
<feature type="transmembrane region" description="Helical" evidence="1">
    <location>
        <begin position="253"/>
        <end position="270"/>
    </location>
</feature>
<evidence type="ECO:0000313" key="3">
    <source>
        <dbReference type="EMBL" id="SNB70839.1"/>
    </source>
</evidence>
<feature type="domain" description="Acyltransferase 3" evidence="2">
    <location>
        <begin position="19"/>
        <end position="333"/>
    </location>
</feature>
<keyword evidence="1" id="KW-1133">Transmembrane helix</keyword>
<keyword evidence="3" id="KW-0378">Hydrolase</keyword>
<reference evidence="4" key="1">
    <citation type="submission" date="2017-06" db="EMBL/GenBank/DDBJ databases">
        <authorList>
            <person name="Varghese N."/>
            <person name="Submissions S."/>
        </authorList>
    </citation>
    <scope>NUCLEOTIDE SEQUENCE [LARGE SCALE GENOMIC DNA]</scope>
    <source>
        <strain evidence="4">DSM 137</strain>
    </source>
</reference>
<keyword evidence="3" id="KW-0808">Transferase</keyword>
<evidence type="ECO:0000256" key="1">
    <source>
        <dbReference type="SAM" id="Phobius"/>
    </source>
</evidence>
<gene>
    <name evidence="3" type="ORF">SAMN06265338_10435</name>
</gene>
<sequence length="385" mass="39700">MSRGVGAAAESGAAERFLGVQILRGLAAAMVVVFHLGRMAQLRAGADGAATLVGAAGVDLFFVISGFIMAHTTRNGLAPGDFLRRRLARIFPLYALATALAFALSFKTTAGGGGETLARLAASLAFFPTFSPKGEIAPVFEPGWTLQYEAMFYAALALASALTPRNRLVLLAAMLLGAVGAGALLSPRGAALACWTSPLLLEFLAGCLIARLHDAGFAPPPRVAAAMIALGAGLLCAGAALAAGAQFTQHWRWLVWGAPAAVIVAGVVALERTGVFARFASFARWGDRSYALYLTHPFVASLAGLALRDAHGAYAPPVALAAFALSLAVAAVVHARIEQPLARAFSPGAAARAVRVGPARAADRVSVPDELGGQGTFSRLKSFRL</sequence>
<keyword evidence="4" id="KW-1185">Reference proteome</keyword>
<feature type="transmembrane region" description="Helical" evidence="1">
    <location>
        <begin position="18"/>
        <end position="37"/>
    </location>
</feature>
<dbReference type="PANTHER" id="PTHR23028">
    <property type="entry name" value="ACETYLTRANSFERASE"/>
    <property type="match status" value="1"/>
</dbReference>
<accession>A0A212REP1</accession>
<dbReference type="Proteomes" id="UP000198418">
    <property type="component" value="Unassembled WGS sequence"/>
</dbReference>
<evidence type="ECO:0000313" key="4">
    <source>
        <dbReference type="Proteomes" id="UP000198418"/>
    </source>
</evidence>